<dbReference type="AlphaFoldDB" id="A0A6A4RVU8"/>
<dbReference type="Gene3D" id="3.10.450.50">
    <property type="match status" value="1"/>
</dbReference>
<evidence type="ECO:0000256" key="1">
    <source>
        <dbReference type="ARBA" id="ARBA00004496"/>
    </source>
</evidence>
<dbReference type="InterPro" id="IPR032710">
    <property type="entry name" value="NTF2-like_dom_sf"/>
</dbReference>
<dbReference type="PROSITE" id="PS50177">
    <property type="entry name" value="NTF2_DOMAIN"/>
    <property type="match status" value="1"/>
</dbReference>
<gene>
    <name evidence="5" type="ORF">F2P81_023279</name>
</gene>
<reference evidence="5 6" key="1">
    <citation type="submission" date="2019-06" db="EMBL/GenBank/DDBJ databases">
        <title>Draft genomes of female and male turbot (Scophthalmus maximus).</title>
        <authorList>
            <person name="Xu H."/>
            <person name="Xu X.-W."/>
            <person name="Shao C."/>
            <person name="Chen S."/>
        </authorList>
    </citation>
    <scope>NUCLEOTIDE SEQUENCE [LARGE SCALE GENOMIC DNA]</scope>
    <source>
        <strain evidence="5">Ysfricsl-2016a</strain>
        <tissue evidence="5">Blood</tissue>
    </source>
</reference>
<comment type="caution">
    <text evidence="5">The sequence shown here is derived from an EMBL/GenBank/DDBJ whole genome shotgun (WGS) entry which is preliminary data.</text>
</comment>
<dbReference type="GO" id="GO:0031083">
    <property type="term" value="C:BLOC-1 complex"/>
    <property type="evidence" value="ECO:0007669"/>
    <property type="project" value="TreeGrafter"/>
</dbReference>
<dbReference type="GO" id="GO:0005635">
    <property type="term" value="C:nuclear envelope"/>
    <property type="evidence" value="ECO:0007669"/>
    <property type="project" value="UniProtKB-ARBA"/>
</dbReference>
<dbReference type="InterPro" id="IPR024857">
    <property type="entry name" value="Cappuccino"/>
</dbReference>
<dbReference type="FunFam" id="3.10.450.50:FF:000005">
    <property type="entry name" value="Nuclear transport factor 2"/>
    <property type="match status" value="1"/>
</dbReference>
<evidence type="ECO:0000313" key="5">
    <source>
        <dbReference type="EMBL" id="KAF0024477.1"/>
    </source>
</evidence>
<evidence type="ECO:0000256" key="2">
    <source>
        <dbReference type="ARBA" id="ARBA00022490"/>
    </source>
</evidence>
<dbReference type="Proteomes" id="UP000438429">
    <property type="component" value="Unassembled WGS sequence"/>
</dbReference>
<dbReference type="CDD" id="cd00780">
    <property type="entry name" value="NTF2"/>
    <property type="match status" value="1"/>
</dbReference>
<dbReference type="GO" id="GO:0005737">
    <property type="term" value="C:cytoplasm"/>
    <property type="evidence" value="ECO:0007669"/>
    <property type="project" value="UniProtKB-SubCell"/>
</dbReference>
<dbReference type="InterPro" id="IPR018222">
    <property type="entry name" value="Nuclear_transport_factor_2_euk"/>
</dbReference>
<proteinExistence type="predicted"/>
<evidence type="ECO:0000259" key="4">
    <source>
        <dbReference type="PROSITE" id="PS50177"/>
    </source>
</evidence>
<dbReference type="PANTHER" id="PTHR16230">
    <property type="entry name" value="CAPPUCCINO"/>
    <property type="match status" value="1"/>
</dbReference>
<dbReference type="Pfam" id="PF02136">
    <property type="entry name" value="NTF2"/>
    <property type="match status" value="1"/>
</dbReference>
<dbReference type="InterPro" id="IPR002075">
    <property type="entry name" value="NTF2_dom"/>
</dbReference>
<evidence type="ECO:0000256" key="3">
    <source>
        <dbReference type="SAM" id="MobiDB-lite"/>
    </source>
</evidence>
<name>A0A6A4RVU8_SCOMX</name>
<feature type="region of interest" description="Disordered" evidence="3">
    <location>
        <begin position="1"/>
        <end position="29"/>
    </location>
</feature>
<dbReference type="SUPFAM" id="SSF54427">
    <property type="entry name" value="NTF2-like"/>
    <property type="match status" value="1"/>
</dbReference>
<dbReference type="EMBL" id="VEVO01000021">
    <property type="protein sequence ID" value="KAF0024477.1"/>
    <property type="molecule type" value="Genomic_DNA"/>
</dbReference>
<dbReference type="PANTHER" id="PTHR16230:SF3">
    <property type="entry name" value="BIOGENESIS OF LYSOSOMAL ORGANELLES COMPLEX-1, SUBUNIT 4, CAPPUCCINO"/>
    <property type="match status" value="1"/>
</dbReference>
<dbReference type="GO" id="GO:0006606">
    <property type="term" value="P:protein import into nucleus"/>
    <property type="evidence" value="ECO:0007669"/>
    <property type="project" value="UniProtKB-ARBA"/>
</dbReference>
<feature type="domain" description="NTF2" evidence="4">
    <location>
        <begin position="283"/>
        <end position="395"/>
    </location>
</feature>
<evidence type="ECO:0000313" key="6">
    <source>
        <dbReference type="Proteomes" id="UP000438429"/>
    </source>
</evidence>
<comment type="subcellular location">
    <subcellularLocation>
        <location evidence="1">Cytoplasm</location>
    </subcellularLocation>
</comment>
<organism evidence="5 6">
    <name type="scientific">Scophthalmus maximus</name>
    <name type="common">Turbot</name>
    <name type="synonym">Psetta maxima</name>
    <dbReference type="NCBI Taxonomy" id="52904"/>
    <lineage>
        <taxon>Eukaryota</taxon>
        <taxon>Metazoa</taxon>
        <taxon>Chordata</taxon>
        <taxon>Craniata</taxon>
        <taxon>Vertebrata</taxon>
        <taxon>Euteleostomi</taxon>
        <taxon>Actinopterygii</taxon>
        <taxon>Neopterygii</taxon>
        <taxon>Teleostei</taxon>
        <taxon>Neoteleostei</taxon>
        <taxon>Acanthomorphata</taxon>
        <taxon>Carangaria</taxon>
        <taxon>Pleuronectiformes</taxon>
        <taxon>Pleuronectoidei</taxon>
        <taxon>Scophthalmidae</taxon>
        <taxon>Scophthalmus</taxon>
    </lineage>
</organism>
<sequence length="402" mass="45004">MDHRQVDRVGLLSPLEESSAEISRDSGIVSQSASSLSMVSDILSSGSVSQSASFGAAANVLPRSPSLHEAAEPGTTGQHDPEQDDELLGHTALSYSSYIRATAGEEILCLEKSLEEMLTRVDEFVGMLDMIRNDTSQIVNENLPQIQQKSDEMRQIYRRVDKLEAFVKMVGANVGTMEEQVTQAEEELGTLPGTFKKILRTMSVPGFLNRKRELHRPRFDWIRLVCLHAGCKKDNVANARLTIFFRIQILASSSRNERDTIVFITHKSEASHMACEKEIWQRIGEGFVQVYYTQFDSGNRLSLGELYATNACLSWEGTPFHGREAIAEKLAGLPFKCIKHIITEQDCQPTIDSCILIMVFGQLQADEHPPMAFHQVFMLKNQNNAWACTNDVFRLGLHNIPV</sequence>
<keyword evidence="2" id="KW-0963">Cytoplasm</keyword>
<accession>A0A6A4RVU8</accession>
<protein>
    <recommendedName>
        <fullName evidence="4">NTF2 domain-containing protein</fullName>
    </recommendedName>
</protein>